<reference evidence="1" key="2">
    <citation type="journal article" date="2015" name="Fish Shellfish Immunol.">
        <title>Early steps in the European eel (Anguilla anguilla)-Vibrio vulnificus interaction in the gills: Role of the RtxA13 toxin.</title>
        <authorList>
            <person name="Callol A."/>
            <person name="Pajuelo D."/>
            <person name="Ebbesson L."/>
            <person name="Teles M."/>
            <person name="MacKenzie S."/>
            <person name="Amaro C."/>
        </authorList>
    </citation>
    <scope>NUCLEOTIDE SEQUENCE</scope>
</reference>
<evidence type="ECO:0000313" key="1">
    <source>
        <dbReference type="EMBL" id="JAH59594.1"/>
    </source>
</evidence>
<proteinExistence type="predicted"/>
<reference evidence="1" key="1">
    <citation type="submission" date="2014-11" db="EMBL/GenBank/DDBJ databases">
        <authorList>
            <person name="Amaro Gonzalez C."/>
        </authorList>
    </citation>
    <scope>NUCLEOTIDE SEQUENCE</scope>
</reference>
<dbReference type="EMBL" id="GBXM01048983">
    <property type="protein sequence ID" value="JAH59594.1"/>
    <property type="molecule type" value="Transcribed_RNA"/>
</dbReference>
<sequence length="32" mass="3409">MAADAGDISVLLHLNAAFDTIDHAILNSRLTE</sequence>
<name>A0A0E9U108_ANGAN</name>
<evidence type="ECO:0008006" key="2">
    <source>
        <dbReference type="Google" id="ProtNLM"/>
    </source>
</evidence>
<accession>A0A0E9U108</accession>
<dbReference type="AlphaFoldDB" id="A0A0E9U108"/>
<protein>
    <recommendedName>
        <fullName evidence="2">Reverse transcriptase domain-containing protein</fullName>
    </recommendedName>
</protein>
<organism evidence="1">
    <name type="scientific">Anguilla anguilla</name>
    <name type="common">European freshwater eel</name>
    <name type="synonym">Muraena anguilla</name>
    <dbReference type="NCBI Taxonomy" id="7936"/>
    <lineage>
        <taxon>Eukaryota</taxon>
        <taxon>Metazoa</taxon>
        <taxon>Chordata</taxon>
        <taxon>Craniata</taxon>
        <taxon>Vertebrata</taxon>
        <taxon>Euteleostomi</taxon>
        <taxon>Actinopterygii</taxon>
        <taxon>Neopterygii</taxon>
        <taxon>Teleostei</taxon>
        <taxon>Anguilliformes</taxon>
        <taxon>Anguillidae</taxon>
        <taxon>Anguilla</taxon>
    </lineage>
</organism>